<dbReference type="RefSeq" id="WP_300933367.1">
    <property type="nucleotide sequence ID" value="NZ_CP145316.1"/>
</dbReference>
<organism evidence="1 2">
    <name type="scientific">Helicobacter mastomyrinus</name>
    <dbReference type="NCBI Taxonomy" id="287948"/>
    <lineage>
        <taxon>Bacteria</taxon>
        <taxon>Pseudomonadati</taxon>
        <taxon>Campylobacterota</taxon>
        <taxon>Epsilonproteobacteria</taxon>
        <taxon>Campylobacterales</taxon>
        <taxon>Helicobacteraceae</taxon>
        <taxon>Helicobacter</taxon>
    </lineage>
</organism>
<evidence type="ECO:0000313" key="2">
    <source>
        <dbReference type="Proteomes" id="UP001434737"/>
    </source>
</evidence>
<keyword evidence="2" id="KW-1185">Reference proteome</keyword>
<evidence type="ECO:0000313" key="1">
    <source>
        <dbReference type="EMBL" id="XAM17722.1"/>
    </source>
</evidence>
<dbReference type="Proteomes" id="UP001434737">
    <property type="component" value="Chromosome"/>
</dbReference>
<gene>
    <name evidence="1" type="ORF">V3I05_08525</name>
</gene>
<sequence length="93" mass="10577">MSFIENGIIAATRTNIAITRSLIDNISYKIFGVRVKSLPIALKYKWIIHRSSPYGYAKGCYLDIRPTKNHFGTSFLNTNWGGGQHIFKLMRPS</sequence>
<reference evidence="1 2" key="1">
    <citation type="submission" date="2024-02" db="EMBL/GenBank/DDBJ databases">
        <title>Genome and pathogenicity analysis of Helicobacter mastomyrinus isolated from mice.</title>
        <authorList>
            <person name="Zhu L."/>
        </authorList>
    </citation>
    <scope>NUCLEOTIDE SEQUENCE [LARGE SCALE GENOMIC DNA]</scope>
    <source>
        <strain evidence="1 2">Hm-17</strain>
    </source>
</reference>
<protein>
    <submittedName>
        <fullName evidence="1">Uncharacterized protein</fullName>
    </submittedName>
</protein>
<proteinExistence type="predicted"/>
<name>A0ABZ3F3I1_9HELI</name>
<dbReference type="EMBL" id="CP145316">
    <property type="protein sequence ID" value="XAM17722.1"/>
    <property type="molecule type" value="Genomic_DNA"/>
</dbReference>
<accession>A0ABZ3F3I1</accession>